<sequence>MMSETEAYFELAIMVGTLLCLPYILFRVTPFIAKHIVAYFFPPKYIELEIRDENGVVVNMSRVSLKDEKALISAILKAKENASE</sequence>
<name>A0A0F4QJZ9_9GAMM</name>
<comment type="caution">
    <text evidence="2">The sequence shown here is derived from an EMBL/GenBank/DDBJ whole genome shotgun (WGS) entry which is preliminary data.</text>
</comment>
<keyword evidence="1" id="KW-0472">Membrane</keyword>
<organism evidence="2 3">
    <name type="scientific">Pseudoalteromonas rubra</name>
    <dbReference type="NCBI Taxonomy" id="43658"/>
    <lineage>
        <taxon>Bacteria</taxon>
        <taxon>Pseudomonadati</taxon>
        <taxon>Pseudomonadota</taxon>
        <taxon>Gammaproteobacteria</taxon>
        <taxon>Alteromonadales</taxon>
        <taxon>Pseudoalteromonadaceae</taxon>
        <taxon>Pseudoalteromonas</taxon>
    </lineage>
</organism>
<dbReference type="PATRIC" id="fig|43658.5.peg.3170"/>
<keyword evidence="1" id="KW-1133">Transmembrane helix</keyword>
<dbReference type="AlphaFoldDB" id="A0A0F4QJZ9"/>
<dbReference type="EMBL" id="JXYA01000034">
    <property type="protein sequence ID" value="KJZ07600.1"/>
    <property type="molecule type" value="Genomic_DNA"/>
</dbReference>
<keyword evidence="3" id="KW-1185">Reference proteome</keyword>
<feature type="transmembrane region" description="Helical" evidence="1">
    <location>
        <begin position="7"/>
        <end position="26"/>
    </location>
</feature>
<proteinExistence type="predicted"/>
<dbReference type="RefSeq" id="WP_046005801.1">
    <property type="nucleotide sequence ID" value="NZ_JXYA01000034.1"/>
</dbReference>
<evidence type="ECO:0000313" key="3">
    <source>
        <dbReference type="Proteomes" id="UP000033452"/>
    </source>
</evidence>
<keyword evidence="1" id="KW-0812">Transmembrane</keyword>
<evidence type="ECO:0000313" key="2">
    <source>
        <dbReference type="EMBL" id="KJZ07600.1"/>
    </source>
</evidence>
<accession>A0A0F4QJZ9</accession>
<reference evidence="2 3" key="1">
    <citation type="journal article" date="2015" name="BMC Genomics">
        <title>Genome mining reveals unlocked bioactive potential of marine Gram-negative bacteria.</title>
        <authorList>
            <person name="Machado H."/>
            <person name="Sonnenschein E.C."/>
            <person name="Melchiorsen J."/>
            <person name="Gram L."/>
        </authorList>
    </citation>
    <scope>NUCLEOTIDE SEQUENCE [LARGE SCALE GENOMIC DNA]</scope>
    <source>
        <strain evidence="2 3">S2471</strain>
    </source>
</reference>
<evidence type="ECO:0000256" key="1">
    <source>
        <dbReference type="SAM" id="Phobius"/>
    </source>
</evidence>
<protein>
    <submittedName>
        <fullName evidence="2">Uncharacterized protein</fullName>
    </submittedName>
</protein>
<gene>
    <name evidence="2" type="ORF">TW77_14990</name>
</gene>
<dbReference type="Proteomes" id="UP000033452">
    <property type="component" value="Unassembled WGS sequence"/>
</dbReference>